<keyword evidence="4" id="KW-1185">Reference proteome</keyword>
<sequence>MPFPRYRKGQTLHGIIYVHRISDLRVGGLAKTNFSIFRKLCGDSSLRNIIIVTNMWSRLPSELEGHRRVAELASLDDFFKPAIAKGAMMMHHRKDTVDSVHGILRQILKNRPRVLSIQEELVDQHKNITETGAGMALDEKLTLLAQEYERKLKEQFEAAEEARRERDEETRKEQLEEAERVRQLLEKLEEQKRNQARQYQLLQEQFSEAQRKREQAIRDAEERTRRETQAAAARWRQHVDAAERRRAYKDINETGSGMTADEKLAELVHQYELKLKAQFEATRRERDEETRQKQLEEAERVRQMLEKLEEEKRDQARQYQSLQEQFAEAERKHEQAEERSRNELQAAEVRWRQELEAAERRRVQEKAELEERIRDMAIPLDFPGFRHGCIVSGRSYAMFNKGHNSYYATVHEETEHLIMESRLSQESRARQQWTFKSHSNRGDATLWTIQSASNGKYLCAPDPAGGLKACEASSPSLWRTSKVSGRQFRIHLHNASPDYGERLVFAVSEGDAASGDMIDMFRQLNDQRENDT</sequence>
<proteinExistence type="predicted"/>
<dbReference type="Gene3D" id="3.40.50.300">
    <property type="entry name" value="P-loop containing nucleotide triphosphate hydrolases"/>
    <property type="match status" value="1"/>
</dbReference>
<organism evidence="3 4">
    <name type="scientific">Candolleomyces aberdarensis</name>
    <dbReference type="NCBI Taxonomy" id="2316362"/>
    <lineage>
        <taxon>Eukaryota</taxon>
        <taxon>Fungi</taxon>
        <taxon>Dikarya</taxon>
        <taxon>Basidiomycota</taxon>
        <taxon>Agaricomycotina</taxon>
        <taxon>Agaricomycetes</taxon>
        <taxon>Agaricomycetidae</taxon>
        <taxon>Agaricales</taxon>
        <taxon>Agaricineae</taxon>
        <taxon>Psathyrellaceae</taxon>
        <taxon>Candolleomyces</taxon>
    </lineage>
</organism>
<dbReference type="InterPro" id="IPR035992">
    <property type="entry name" value="Ricin_B-like_lectins"/>
</dbReference>
<reference evidence="3 4" key="1">
    <citation type="submission" date="2019-01" db="EMBL/GenBank/DDBJ databases">
        <title>Draft genome sequence of Psathyrella aberdarensis IHI B618.</title>
        <authorList>
            <person name="Buettner E."/>
            <person name="Kellner H."/>
        </authorList>
    </citation>
    <scope>NUCLEOTIDE SEQUENCE [LARGE SCALE GENOMIC DNA]</scope>
    <source>
        <strain evidence="3 4">IHI B618</strain>
    </source>
</reference>
<name>A0A4V1Q2P4_9AGAR</name>
<dbReference type="Proteomes" id="UP000290288">
    <property type="component" value="Unassembled WGS sequence"/>
</dbReference>
<dbReference type="AlphaFoldDB" id="A0A4V1Q2P4"/>
<dbReference type="SUPFAM" id="SSF50370">
    <property type="entry name" value="Ricin B-like lectins"/>
    <property type="match status" value="1"/>
</dbReference>
<dbReference type="InterPro" id="IPR027417">
    <property type="entry name" value="P-loop_NTPase"/>
</dbReference>
<evidence type="ECO:0000256" key="2">
    <source>
        <dbReference type="SAM" id="MobiDB-lite"/>
    </source>
</evidence>
<feature type="coiled-coil region" evidence="1">
    <location>
        <begin position="145"/>
        <end position="245"/>
    </location>
</feature>
<dbReference type="EMBL" id="SDEE01000509">
    <property type="protein sequence ID" value="RXW15798.1"/>
    <property type="molecule type" value="Genomic_DNA"/>
</dbReference>
<feature type="compositionally biased region" description="Basic and acidic residues" evidence="2">
    <location>
        <begin position="328"/>
        <end position="342"/>
    </location>
</feature>
<accession>A0A4V1Q2P4</accession>
<feature type="region of interest" description="Disordered" evidence="2">
    <location>
        <begin position="312"/>
        <end position="343"/>
    </location>
</feature>
<dbReference type="Gene3D" id="2.80.10.50">
    <property type="match status" value="1"/>
</dbReference>
<dbReference type="OrthoDB" id="10361553at2759"/>
<comment type="caution">
    <text evidence="3">The sequence shown here is derived from an EMBL/GenBank/DDBJ whole genome shotgun (WGS) entry which is preliminary data.</text>
</comment>
<keyword evidence="1" id="KW-0175">Coiled coil</keyword>
<evidence type="ECO:0000256" key="1">
    <source>
        <dbReference type="SAM" id="Coils"/>
    </source>
</evidence>
<gene>
    <name evidence="3" type="ORF">EST38_g10057</name>
</gene>
<protein>
    <submittedName>
        <fullName evidence="3">Uncharacterized protein</fullName>
    </submittedName>
</protein>
<evidence type="ECO:0000313" key="3">
    <source>
        <dbReference type="EMBL" id="RXW15798.1"/>
    </source>
</evidence>
<evidence type="ECO:0000313" key="4">
    <source>
        <dbReference type="Proteomes" id="UP000290288"/>
    </source>
</evidence>
<dbReference type="STRING" id="2316362.A0A4V1Q2P4"/>